<name>A0A9N8QQZ0_9FLAO</name>
<sequence>MIYKLLITILLMTFQNTFSQKQKSYSVNYLDDLSLFYLLNAKKVFA</sequence>
<dbReference type="AlphaFoldDB" id="A0A9N8QQZ0"/>
<protein>
    <submittedName>
        <fullName evidence="1">Uncharacterized protein</fullName>
    </submittedName>
</protein>
<comment type="caution">
    <text evidence="1">The sequence shown here is derived from an EMBL/GenBank/DDBJ whole genome shotgun (WGS) entry which is preliminary data.</text>
</comment>
<keyword evidence="2" id="KW-1185">Reference proteome</keyword>
<evidence type="ECO:0000313" key="1">
    <source>
        <dbReference type="EMBL" id="CAD7798869.1"/>
    </source>
</evidence>
<dbReference type="EMBL" id="CAJIMS010000001">
    <property type="protein sequence ID" value="CAD7798869.1"/>
    <property type="molecule type" value="Genomic_DNA"/>
</dbReference>
<proteinExistence type="predicted"/>
<accession>A0A9N8QQZ0</accession>
<evidence type="ECO:0000313" key="2">
    <source>
        <dbReference type="Proteomes" id="UP000662618"/>
    </source>
</evidence>
<reference evidence="1" key="1">
    <citation type="submission" date="2020-12" db="EMBL/GenBank/DDBJ databases">
        <authorList>
            <person name="Rodrigo-Torres L."/>
            <person name="Arahal R. D."/>
            <person name="Lucena T."/>
        </authorList>
    </citation>
    <scope>NUCLEOTIDE SEQUENCE</scope>
    <source>
        <strain evidence="1">CECT 9390</strain>
    </source>
</reference>
<organism evidence="1 2">
    <name type="scientific">Chryseobacterium aquaeductus</name>
    <dbReference type="NCBI Taxonomy" id="2675056"/>
    <lineage>
        <taxon>Bacteria</taxon>
        <taxon>Pseudomonadati</taxon>
        <taxon>Bacteroidota</taxon>
        <taxon>Flavobacteriia</taxon>
        <taxon>Flavobacteriales</taxon>
        <taxon>Weeksellaceae</taxon>
        <taxon>Chryseobacterium group</taxon>
        <taxon>Chryseobacterium</taxon>
    </lineage>
</organism>
<dbReference type="Proteomes" id="UP000662618">
    <property type="component" value="Unassembled WGS sequence"/>
</dbReference>
<gene>
    <name evidence="1" type="ORF">CHRY9390_00400</name>
</gene>